<organism evidence="1 2">
    <name type="scientific">Larkinella arboricola</name>
    <dbReference type="NCBI Taxonomy" id="643671"/>
    <lineage>
        <taxon>Bacteria</taxon>
        <taxon>Pseudomonadati</taxon>
        <taxon>Bacteroidota</taxon>
        <taxon>Cytophagia</taxon>
        <taxon>Cytophagales</taxon>
        <taxon>Spirosomataceae</taxon>
        <taxon>Larkinella</taxon>
    </lineage>
</organism>
<name>A0A327X7M8_LARAB</name>
<dbReference type="RefSeq" id="WP_111626904.1">
    <property type="nucleotide sequence ID" value="NZ_QLMC01000001.1"/>
</dbReference>
<comment type="caution">
    <text evidence="1">The sequence shown here is derived from an EMBL/GenBank/DDBJ whole genome shotgun (WGS) entry which is preliminary data.</text>
</comment>
<dbReference type="AlphaFoldDB" id="A0A327X7M8"/>
<evidence type="ECO:0000313" key="2">
    <source>
        <dbReference type="Proteomes" id="UP000248790"/>
    </source>
</evidence>
<accession>A0A327X7M8</accession>
<dbReference type="Pfam" id="PF15892">
    <property type="entry name" value="BNR_4"/>
    <property type="match status" value="1"/>
</dbReference>
<gene>
    <name evidence="1" type="ORF">LX87_00851</name>
</gene>
<dbReference type="Proteomes" id="UP000248790">
    <property type="component" value="Unassembled WGS sequence"/>
</dbReference>
<keyword evidence="2" id="KW-1185">Reference proteome</keyword>
<proteinExistence type="predicted"/>
<evidence type="ECO:0000313" key="1">
    <source>
        <dbReference type="EMBL" id="RAK02731.1"/>
    </source>
</evidence>
<protein>
    <submittedName>
        <fullName evidence="1">Putative BNR repeat neuraminidase</fullName>
    </submittedName>
</protein>
<dbReference type="EMBL" id="QLMC01000001">
    <property type="protein sequence ID" value="RAK02731.1"/>
    <property type="molecule type" value="Genomic_DNA"/>
</dbReference>
<dbReference type="OrthoDB" id="183671at2"/>
<sequence>MKQKIILSWIGWLIVTVFAPETRSQNVIKADGYRGIWYFIGPTKNEYAYKYSGGLGTYPANHYPFSVYSPAVDKTFFCYGGVTDSTSRELCHMVGVFDHKTGLVSKPTLLLNKQTNDAHDNPVIQLDAQGYVWIFSTSHGTERPSFIHRSRQPYNIDAFEKIEATRLDEKGQRIPFDNFSYLQIYYQNGRGFLGLMTHYDRGVLVYGTNKPRRTTSAITSPDGISWSAWQDIGTIEEGHYQSSGQWRDKVGSAFNYHPNTKVGAGLDYRTNLYYVETRDVGQTWQTADGKPVQLPLTEITNPALVKDYKSLGLNVYISDVNYDPSGRPIILYVTSKGPEPGPTNGPYEWNVAHWTGTAWQIWPVTQSDHNYDMGSLYVEGNRWRIIGSVGAGPQPYGTGGDLVLLESRNRGKSWKTVKNITRNPARNQSYPRRPVAGHPDFYAFWADGNARQPSASYLYFCNQKGHVFQLPAKMQSDFEKPIPVQMP</sequence>
<reference evidence="1 2" key="1">
    <citation type="submission" date="2018-06" db="EMBL/GenBank/DDBJ databases">
        <title>Genomic Encyclopedia of Archaeal and Bacterial Type Strains, Phase II (KMG-II): from individual species to whole genera.</title>
        <authorList>
            <person name="Goeker M."/>
        </authorList>
    </citation>
    <scope>NUCLEOTIDE SEQUENCE [LARGE SCALE GENOMIC DNA]</scope>
    <source>
        <strain evidence="1 2">DSM 21851</strain>
    </source>
</reference>